<dbReference type="NCBIfam" id="TIGR04057">
    <property type="entry name" value="SusC_RagA_signa"/>
    <property type="match status" value="1"/>
</dbReference>
<dbReference type="InterPro" id="IPR037682">
    <property type="entry name" value="TonB_C"/>
</dbReference>
<feature type="domain" description="TonB C-terminal" evidence="7">
    <location>
        <begin position="463"/>
        <end position="550"/>
    </location>
</feature>
<dbReference type="InterPro" id="IPR039426">
    <property type="entry name" value="TonB-dep_rcpt-like"/>
</dbReference>
<keyword evidence="2 5" id="KW-0812">Transmembrane</keyword>
<evidence type="ECO:0000256" key="2">
    <source>
        <dbReference type="ARBA" id="ARBA00022692"/>
    </source>
</evidence>
<keyword evidence="5" id="KW-0998">Cell outer membrane</keyword>
<organism evidence="8 9">
    <name type="scientific">Mucilaginibacter gracilis</name>
    <dbReference type="NCBI Taxonomy" id="423350"/>
    <lineage>
        <taxon>Bacteria</taxon>
        <taxon>Pseudomonadati</taxon>
        <taxon>Bacteroidota</taxon>
        <taxon>Sphingobacteriia</taxon>
        <taxon>Sphingobacteriales</taxon>
        <taxon>Sphingobacteriaceae</taxon>
        <taxon>Mucilaginibacter</taxon>
    </lineage>
</organism>
<dbReference type="Gene3D" id="2.60.40.1120">
    <property type="entry name" value="Carboxypeptidase-like, regulatory domain"/>
    <property type="match status" value="1"/>
</dbReference>
<keyword evidence="5" id="KW-0813">Transport</keyword>
<dbReference type="PROSITE" id="PS52016">
    <property type="entry name" value="TONB_DEPENDENT_REC_3"/>
    <property type="match status" value="1"/>
</dbReference>
<dbReference type="InterPro" id="IPR006260">
    <property type="entry name" value="TonB/TolA_C"/>
</dbReference>
<evidence type="ECO:0000256" key="4">
    <source>
        <dbReference type="ARBA" id="ARBA00023136"/>
    </source>
</evidence>
<dbReference type="GO" id="GO:0055085">
    <property type="term" value="P:transmembrane transport"/>
    <property type="evidence" value="ECO:0007669"/>
    <property type="project" value="InterPro"/>
</dbReference>
<evidence type="ECO:0000256" key="6">
    <source>
        <dbReference type="SAM" id="Phobius"/>
    </source>
</evidence>
<evidence type="ECO:0000256" key="3">
    <source>
        <dbReference type="ARBA" id="ARBA00022989"/>
    </source>
</evidence>
<dbReference type="RefSeq" id="WP_121201547.1">
    <property type="nucleotide sequence ID" value="NZ_RBKU01000001.1"/>
</dbReference>
<protein>
    <submittedName>
        <fullName evidence="8">TonB family protein</fullName>
    </submittedName>
</protein>
<dbReference type="GO" id="GO:0009279">
    <property type="term" value="C:cell outer membrane"/>
    <property type="evidence" value="ECO:0007669"/>
    <property type="project" value="UniProtKB-SubCell"/>
</dbReference>
<dbReference type="Pfam" id="PF03544">
    <property type="entry name" value="TonB_C"/>
    <property type="match status" value="1"/>
</dbReference>
<keyword evidence="3 6" id="KW-1133">Transmembrane helix</keyword>
<comment type="similarity">
    <text evidence="5">Belongs to the TonB-dependent receptor family.</text>
</comment>
<evidence type="ECO:0000256" key="1">
    <source>
        <dbReference type="ARBA" id="ARBA00004167"/>
    </source>
</evidence>
<gene>
    <name evidence="8" type="ORF">BDD43_5774</name>
</gene>
<dbReference type="InterPro" id="IPR023997">
    <property type="entry name" value="TonB-dep_OMP_SusC/RagA_CS"/>
</dbReference>
<evidence type="ECO:0000256" key="5">
    <source>
        <dbReference type="PROSITE-ProRule" id="PRU01360"/>
    </source>
</evidence>
<dbReference type="InterPro" id="IPR037066">
    <property type="entry name" value="Plug_dom_sf"/>
</dbReference>
<dbReference type="EMBL" id="RBKU01000001">
    <property type="protein sequence ID" value="RKR85503.1"/>
    <property type="molecule type" value="Genomic_DNA"/>
</dbReference>
<dbReference type="NCBIfam" id="TIGR01352">
    <property type="entry name" value="tonB_Cterm"/>
    <property type="match status" value="1"/>
</dbReference>
<dbReference type="Gene3D" id="2.170.130.10">
    <property type="entry name" value="TonB-dependent receptor, plug domain"/>
    <property type="match status" value="1"/>
</dbReference>
<feature type="transmembrane region" description="Helical" evidence="6">
    <location>
        <begin position="80"/>
        <end position="98"/>
    </location>
</feature>
<comment type="caution">
    <text evidence="8">The sequence shown here is derived from an EMBL/GenBank/DDBJ whole genome shotgun (WGS) entry which is preliminary data.</text>
</comment>
<keyword evidence="4 5" id="KW-0472">Membrane</keyword>
<keyword evidence="5" id="KW-1134">Transmembrane beta strand</keyword>
<dbReference type="Pfam" id="PF13715">
    <property type="entry name" value="CarbopepD_reg_2"/>
    <property type="match status" value="1"/>
</dbReference>
<dbReference type="Proteomes" id="UP000268007">
    <property type="component" value="Unassembled WGS sequence"/>
</dbReference>
<reference evidence="8 9" key="1">
    <citation type="submission" date="2018-10" db="EMBL/GenBank/DDBJ databases">
        <title>Genomic Encyclopedia of Archaeal and Bacterial Type Strains, Phase II (KMG-II): from individual species to whole genera.</title>
        <authorList>
            <person name="Goeker M."/>
        </authorList>
    </citation>
    <scope>NUCLEOTIDE SEQUENCE [LARGE SCALE GENOMIC DNA]</scope>
    <source>
        <strain evidence="8 9">DSM 18602</strain>
    </source>
</reference>
<dbReference type="OrthoDB" id="1112758at2"/>
<dbReference type="SUPFAM" id="SSF74653">
    <property type="entry name" value="TolA/TonB C-terminal domain"/>
    <property type="match status" value="1"/>
</dbReference>
<dbReference type="SUPFAM" id="SSF56935">
    <property type="entry name" value="Porins"/>
    <property type="match status" value="1"/>
</dbReference>
<dbReference type="Gene3D" id="3.30.1150.10">
    <property type="match status" value="1"/>
</dbReference>
<evidence type="ECO:0000259" key="7">
    <source>
        <dbReference type="PROSITE" id="PS52015"/>
    </source>
</evidence>
<dbReference type="AlphaFoldDB" id="A0A495J9M6"/>
<comment type="subcellular location">
    <subcellularLocation>
        <location evidence="5">Cell outer membrane</location>
        <topology evidence="5">Multi-pass membrane protein</topology>
    </subcellularLocation>
    <subcellularLocation>
        <location evidence="1">Membrane</location>
        <topology evidence="1">Single-pass membrane protein</topology>
    </subcellularLocation>
</comment>
<name>A0A495J9M6_9SPHI</name>
<keyword evidence="9" id="KW-1185">Reference proteome</keyword>
<dbReference type="InterPro" id="IPR012910">
    <property type="entry name" value="Plug_dom"/>
</dbReference>
<accession>A0A495J9M6</accession>
<evidence type="ECO:0000313" key="8">
    <source>
        <dbReference type="EMBL" id="RKR85503.1"/>
    </source>
</evidence>
<dbReference type="Pfam" id="PF07715">
    <property type="entry name" value="Plug"/>
    <property type="match status" value="1"/>
</dbReference>
<sequence length="550" mass="59173">MSANKPNIEQIRKYLNGELNARAMYELERDAQHNPFLWDVIKGMEANGENHQPNIDEIDKLIDKRVQQDKKSIVPLWKPLSIAASLLIALGIGGWLIMHQPDKVVVATMPPATTKPHKVKVDMAAADTSASSQVKPPMLAKLNVSRPKPTVLKSVPAQAVATTDTVSYNQKMVYKAPANPYLLKDASVSSLNFDTNAGLLTTNAPLGYLAGFSKAKSAKIPDTLSRLLMGRVAGVQIGGGIDNLNSGQNIAIRGSNSLLNNTDPLYVIDGVLAQNFKPGSIRPEDIKSVDVLKDAKASAIYGSRASNGVVVINTKSGAGLNEHAAASGLVDANAYRNSDSTANKQAKLRSIPINGDAILKTARIVKGQVVDKDSRQPLPGVTVTVNGTKTSTQTDLNGRFIIRLPMPKAVLDVSFIGYYRKQITANVNDSVNVALSPNLQALAEVVVVGYGTTQPKEDAVVEDASPANGWKAYNKYLKDSAVMPNGKTGTVKLAFTVDGAGRINNIRVIKTSTDKDMDQRAIEIIKNGPTWKAASDRKSQEVKIKIKFHK</sequence>
<dbReference type="PROSITE" id="PS52015">
    <property type="entry name" value="TONB_CTD"/>
    <property type="match status" value="1"/>
</dbReference>
<evidence type="ECO:0000313" key="9">
    <source>
        <dbReference type="Proteomes" id="UP000268007"/>
    </source>
</evidence>
<proteinExistence type="inferred from homology"/>